<keyword evidence="1" id="KW-0812">Transmembrane</keyword>
<evidence type="ECO:0000313" key="3">
    <source>
        <dbReference type="Proteomes" id="UP000753802"/>
    </source>
</evidence>
<keyword evidence="1" id="KW-0472">Membrane</keyword>
<keyword evidence="1" id="KW-1133">Transmembrane helix</keyword>
<organism evidence="2 3">
    <name type="scientific">Sediminibacterium roseum</name>
    <dbReference type="NCBI Taxonomy" id="1978412"/>
    <lineage>
        <taxon>Bacteria</taxon>
        <taxon>Pseudomonadati</taxon>
        <taxon>Bacteroidota</taxon>
        <taxon>Chitinophagia</taxon>
        <taxon>Chitinophagales</taxon>
        <taxon>Chitinophagaceae</taxon>
        <taxon>Sediminibacterium</taxon>
    </lineage>
</organism>
<proteinExistence type="predicted"/>
<protein>
    <submittedName>
        <fullName evidence="2">Uncharacterized protein</fullName>
    </submittedName>
</protein>
<reference evidence="2 3" key="1">
    <citation type="submission" date="2020-01" db="EMBL/GenBank/DDBJ databases">
        <title>Genome analysis.</title>
        <authorList>
            <person name="Wu S."/>
            <person name="Wang G."/>
        </authorList>
    </citation>
    <scope>NUCLEOTIDE SEQUENCE [LARGE SCALE GENOMIC DNA]</scope>
    <source>
        <strain evidence="2 3">SYL130</strain>
    </source>
</reference>
<evidence type="ECO:0000313" key="2">
    <source>
        <dbReference type="EMBL" id="NCI49799.1"/>
    </source>
</evidence>
<dbReference type="RefSeq" id="WP_161818107.1">
    <property type="nucleotide sequence ID" value="NZ_JAACJS010000011.1"/>
</dbReference>
<evidence type="ECO:0000256" key="1">
    <source>
        <dbReference type="SAM" id="Phobius"/>
    </source>
</evidence>
<feature type="transmembrane region" description="Helical" evidence="1">
    <location>
        <begin position="40"/>
        <end position="63"/>
    </location>
</feature>
<keyword evidence="3" id="KW-1185">Reference proteome</keyword>
<accession>A0ABW9ZRR2</accession>
<dbReference type="EMBL" id="JAACJS010000011">
    <property type="protein sequence ID" value="NCI49799.1"/>
    <property type="molecule type" value="Genomic_DNA"/>
</dbReference>
<comment type="caution">
    <text evidence="2">The sequence shown here is derived from an EMBL/GenBank/DDBJ whole genome shotgun (WGS) entry which is preliminary data.</text>
</comment>
<gene>
    <name evidence="2" type="ORF">GWC95_07695</name>
</gene>
<feature type="transmembrane region" description="Helical" evidence="1">
    <location>
        <begin position="5"/>
        <end position="25"/>
    </location>
</feature>
<dbReference type="Proteomes" id="UP000753802">
    <property type="component" value="Unassembled WGS sequence"/>
</dbReference>
<sequence>MTKALVLRIAGIAFIIFQVLGYYGSMGVDHAQVRGSENRFAYFVGFNFFLIIGIALLIISFFVKKKSPPGKDNDEAGKKDPE</sequence>
<name>A0ABW9ZRR2_9BACT</name>